<dbReference type="GO" id="GO:0005789">
    <property type="term" value="C:endoplasmic reticulum membrane"/>
    <property type="evidence" value="ECO:0007669"/>
    <property type="project" value="TreeGrafter"/>
</dbReference>
<dbReference type="Proteomes" id="UP001150925">
    <property type="component" value="Unassembled WGS sequence"/>
</dbReference>
<keyword evidence="5 6" id="KW-0472">Membrane</keyword>
<comment type="caution">
    <text evidence="8">The sequence shown here is derived from an EMBL/GenBank/DDBJ whole genome shotgun (WGS) entry which is preliminary data.</text>
</comment>
<accession>A0A9W8AP84</accession>
<evidence type="ECO:0000256" key="2">
    <source>
        <dbReference type="ARBA" id="ARBA00022692"/>
    </source>
</evidence>
<dbReference type="GO" id="GO:0030134">
    <property type="term" value="C:COPII-coated ER to Golgi transport vesicle"/>
    <property type="evidence" value="ECO:0007669"/>
    <property type="project" value="TreeGrafter"/>
</dbReference>
<dbReference type="PANTHER" id="PTHR12223:SF45">
    <property type="entry name" value="RE50040P"/>
    <property type="match status" value="1"/>
</dbReference>
<dbReference type="OrthoDB" id="270293at2759"/>
<dbReference type="EMBL" id="JANBPY010000958">
    <property type="protein sequence ID" value="KAJ1962478.1"/>
    <property type="molecule type" value="Genomic_DNA"/>
</dbReference>
<comment type="subcellular location">
    <subcellularLocation>
        <location evidence="1">Membrane</location>
        <topology evidence="1">Single-pass type I membrane protein</topology>
    </subcellularLocation>
</comment>
<dbReference type="GO" id="GO:0006888">
    <property type="term" value="P:endoplasmic reticulum to Golgi vesicle-mediated transport"/>
    <property type="evidence" value="ECO:0007669"/>
    <property type="project" value="TreeGrafter"/>
</dbReference>
<evidence type="ECO:0000256" key="5">
    <source>
        <dbReference type="ARBA" id="ARBA00023136"/>
    </source>
</evidence>
<dbReference type="SUPFAM" id="SSF49899">
    <property type="entry name" value="Concanavalin A-like lectins/glucanases"/>
    <property type="match status" value="1"/>
</dbReference>
<keyword evidence="2 6" id="KW-0812">Transmembrane</keyword>
<dbReference type="PANTHER" id="PTHR12223">
    <property type="entry name" value="VESICULAR MANNOSE-BINDING LECTIN"/>
    <property type="match status" value="1"/>
</dbReference>
<evidence type="ECO:0000256" key="4">
    <source>
        <dbReference type="ARBA" id="ARBA00022989"/>
    </source>
</evidence>
<dbReference type="Gene3D" id="2.60.120.200">
    <property type="match status" value="1"/>
</dbReference>
<evidence type="ECO:0000313" key="8">
    <source>
        <dbReference type="EMBL" id="KAJ1962478.1"/>
    </source>
</evidence>
<evidence type="ECO:0000256" key="1">
    <source>
        <dbReference type="ARBA" id="ARBA00004479"/>
    </source>
</evidence>
<dbReference type="InterPro" id="IPR013320">
    <property type="entry name" value="ConA-like_dom_sf"/>
</dbReference>
<keyword evidence="9" id="KW-1185">Reference proteome</keyword>
<sequence length="285" mass="32205">YLLIVYDAHNLVPETTPSDEGFYPMHWDFGGDVIIDTLKKIRLAPDYQSREGWIWTTTPLPDETWKVEFEFQLHGRSSYLYGDGMAFWATQERTTAGPVFGSRDYFTGLGIFIDTYANANHNFGFPHITGMIGDGRTPYDAANDGEKHSIGSCHALVRHKDRNSKAQVTYLKGKFLEVRVMTEKDKWVDCFTMNNVTLPEKLYLGFSAHTGEVTDNHDLYYVKTETMDTKTAEKMQHGQPGSHSFSGSTTGGALGWWFKLVAVGAVCGILVMAYRSYSAKQNERF</sequence>
<feature type="domain" description="L-type lectin-like" evidence="7">
    <location>
        <begin position="3"/>
        <end position="227"/>
    </location>
</feature>
<gene>
    <name evidence="8" type="ORF">IWQ62_003516</name>
</gene>
<protein>
    <recommendedName>
        <fullName evidence="7">L-type lectin-like domain-containing protein</fullName>
    </recommendedName>
</protein>
<dbReference type="GO" id="GO:0005793">
    <property type="term" value="C:endoplasmic reticulum-Golgi intermediate compartment"/>
    <property type="evidence" value="ECO:0007669"/>
    <property type="project" value="TreeGrafter"/>
</dbReference>
<keyword evidence="3" id="KW-0732">Signal</keyword>
<name>A0A9W8AP84_9FUNG</name>
<evidence type="ECO:0000313" key="9">
    <source>
        <dbReference type="Proteomes" id="UP001150925"/>
    </source>
</evidence>
<evidence type="ECO:0000256" key="3">
    <source>
        <dbReference type="ARBA" id="ARBA00022729"/>
    </source>
</evidence>
<reference evidence="8" key="1">
    <citation type="submission" date="2022-07" db="EMBL/GenBank/DDBJ databases">
        <title>Phylogenomic reconstructions and comparative analyses of Kickxellomycotina fungi.</title>
        <authorList>
            <person name="Reynolds N.K."/>
            <person name="Stajich J.E."/>
            <person name="Barry K."/>
            <person name="Grigoriev I.V."/>
            <person name="Crous P."/>
            <person name="Smith M.E."/>
        </authorList>
    </citation>
    <scope>NUCLEOTIDE SEQUENCE</scope>
    <source>
        <strain evidence="8">RSA 1196</strain>
    </source>
</reference>
<dbReference type="AlphaFoldDB" id="A0A9W8AP84"/>
<evidence type="ECO:0000256" key="6">
    <source>
        <dbReference type="SAM" id="Phobius"/>
    </source>
</evidence>
<dbReference type="InterPro" id="IPR005052">
    <property type="entry name" value="Lectin_leg"/>
</dbReference>
<dbReference type="PROSITE" id="PS51328">
    <property type="entry name" value="L_LECTIN_LIKE"/>
    <property type="match status" value="1"/>
</dbReference>
<keyword evidence="4 6" id="KW-1133">Transmembrane helix</keyword>
<dbReference type="GO" id="GO:0000139">
    <property type="term" value="C:Golgi membrane"/>
    <property type="evidence" value="ECO:0007669"/>
    <property type="project" value="TreeGrafter"/>
</dbReference>
<feature type="transmembrane region" description="Helical" evidence="6">
    <location>
        <begin position="254"/>
        <end position="274"/>
    </location>
</feature>
<evidence type="ECO:0000259" key="7">
    <source>
        <dbReference type="PROSITE" id="PS51328"/>
    </source>
</evidence>
<organism evidence="8 9">
    <name type="scientific">Dispira parvispora</name>
    <dbReference type="NCBI Taxonomy" id="1520584"/>
    <lineage>
        <taxon>Eukaryota</taxon>
        <taxon>Fungi</taxon>
        <taxon>Fungi incertae sedis</taxon>
        <taxon>Zoopagomycota</taxon>
        <taxon>Kickxellomycotina</taxon>
        <taxon>Dimargaritomycetes</taxon>
        <taxon>Dimargaritales</taxon>
        <taxon>Dimargaritaceae</taxon>
        <taxon>Dispira</taxon>
    </lineage>
</organism>
<dbReference type="Pfam" id="PF03388">
    <property type="entry name" value="Lectin_leg-like"/>
    <property type="match status" value="1"/>
</dbReference>
<feature type="non-terminal residue" evidence="8">
    <location>
        <position position="1"/>
    </location>
</feature>
<dbReference type="InterPro" id="IPR051136">
    <property type="entry name" value="Intracellular_Lectin-GPT"/>
</dbReference>
<proteinExistence type="predicted"/>
<dbReference type="GO" id="GO:0005537">
    <property type="term" value="F:D-mannose binding"/>
    <property type="evidence" value="ECO:0007669"/>
    <property type="project" value="TreeGrafter"/>
</dbReference>